<protein>
    <recommendedName>
        <fullName evidence="2">Carboxymuconolactone decarboxylase-like domain-containing protein</fullName>
    </recommendedName>
</protein>
<dbReference type="Gene3D" id="1.20.1290.10">
    <property type="entry name" value="AhpD-like"/>
    <property type="match status" value="1"/>
</dbReference>
<feature type="domain" description="Carboxymuconolactone decarboxylase-like" evidence="2">
    <location>
        <begin position="36"/>
        <end position="120"/>
    </location>
</feature>
<evidence type="ECO:0000256" key="1">
    <source>
        <dbReference type="SAM" id="MobiDB-lite"/>
    </source>
</evidence>
<dbReference type="PANTHER" id="PTHR33570">
    <property type="entry name" value="4-CARBOXYMUCONOLACTONE DECARBOXYLASE FAMILY PROTEIN"/>
    <property type="match status" value="1"/>
</dbReference>
<dbReference type="PANTHER" id="PTHR33570:SF2">
    <property type="entry name" value="CARBOXYMUCONOLACTONE DECARBOXYLASE-LIKE DOMAIN-CONTAINING PROTEIN"/>
    <property type="match status" value="1"/>
</dbReference>
<dbReference type="InterPro" id="IPR052512">
    <property type="entry name" value="4CMD/NDH-1_regulator"/>
</dbReference>
<dbReference type="SUPFAM" id="SSF69118">
    <property type="entry name" value="AhpD-like"/>
    <property type="match status" value="2"/>
</dbReference>
<reference evidence="3" key="1">
    <citation type="submission" date="2018-05" db="EMBL/GenBank/DDBJ databases">
        <authorList>
            <person name="Lanie J.A."/>
            <person name="Ng W.-L."/>
            <person name="Kazmierczak K.M."/>
            <person name="Andrzejewski T.M."/>
            <person name="Davidsen T.M."/>
            <person name="Wayne K.J."/>
            <person name="Tettelin H."/>
            <person name="Glass J.I."/>
            <person name="Rusch D."/>
            <person name="Podicherti R."/>
            <person name="Tsui H.-C.T."/>
            <person name="Winkler M.E."/>
        </authorList>
    </citation>
    <scope>NUCLEOTIDE SEQUENCE</scope>
</reference>
<dbReference type="AlphaFoldDB" id="A0A381QJN0"/>
<dbReference type="EMBL" id="UINC01001390">
    <property type="protein sequence ID" value="SUZ79515.1"/>
    <property type="molecule type" value="Genomic_DNA"/>
</dbReference>
<feature type="domain" description="Carboxymuconolactone decarboxylase-like" evidence="2">
    <location>
        <begin position="174"/>
        <end position="257"/>
    </location>
</feature>
<dbReference type="InterPro" id="IPR003779">
    <property type="entry name" value="CMD-like"/>
</dbReference>
<feature type="region of interest" description="Disordered" evidence="1">
    <location>
        <begin position="12"/>
        <end position="34"/>
    </location>
</feature>
<dbReference type="Pfam" id="PF02627">
    <property type="entry name" value="CMD"/>
    <property type="match status" value="2"/>
</dbReference>
<accession>A0A381QJN0</accession>
<dbReference type="InterPro" id="IPR029032">
    <property type="entry name" value="AhpD-like"/>
</dbReference>
<gene>
    <name evidence="3" type="ORF">METZ01_LOCUS32369</name>
</gene>
<evidence type="ECO:0000313" key="3">
    <source>
        <dbReference type="EMBL" id="SUZ79515.1"/>
    </source>
</evidence>
<name>A0A381QJN0_9ZZZZ</name>
<organism evidence="3">
    <name type="scientific">marine metagenome</name>
    <dbReference type="NCBI Taxonomy" id="408172"/>
    <lineage>
        <taxon>unclassified sequences</taxon>
        <taxon>metagenomes</taxon>
        <taxon>ecological metagenomes</taxon>
    </lineage>
</organism>
<evidence type="ECO:0000259" key="2">
    <source>
        <dbReference type="Pfam" id="PF02627"/>
    </source>
</evidence>
<sequence length="264" mass="29147">MTTLDERAQRGAEIRARFGGGTPSSGSVPGSREMAPDLHRIADEALFGSIWQRPALKIKHREMIVLSVLTVLQRENQLRRHVESAVTLGLTAQQVIEVMIHASFYGGVPTAFTSMGVAQEIFKAKNIPFSPQLVFDPSETPDDLYQRGVKRRQELMGAPTGTPRPGPITQAEREFTRLTTEYYWGSVWTRPGLDLQSRSICTLAALTVLGREGPLHSHINGALNIGLTQEEIIEVFIQTTFYGGLPFTRAAMDIANEIFLGNNA</sequence>
<dbReference type="GO" id="GO:0051920">
    <property type="term" value="F:peroxiredoxin activity"/>
    <property type="evidence" value="ECO:0007669"/>
    <property type="project" value="InterPro"/>
</dbReference>
<proteinExistence type="predicted"/>